<dbReference type="EMBL" id="JBHUPB010000003">
    <property type="protein sequence ID" value="MFD2966506.1"/>
    <property type="molecule type" value="Genomic_DNA"/>
</dbReference>
<reference evidence="2" key="1">
    <citation type="journal article" date="2019" name="Int. J. Syst. Evol. Microbiol.">
        <title>The Global Catalogue of Microorganisms (GCM) 10K type strain sequencing project: providing services to taxonomists for standard genome sequencing and annotation.</title>
        <authorList>
            <consortium name="The Broad Institute Genomics Platform"/>
            <consortium name="The Broad Institute Genome Sequencing Center for Infectious Disease"/>
            <person name="Wu L."/>
            <person name="Ma J."/>
        </authorList>
    </citation>
    <scope>NUCLEOTIDE SEQUENCE [LARGE SCALE GENOMIC DNA]</scope>
    <source>
        <strain evidence="2">KCTC 22814</strain>
    </source>
</reference>
<sequence length="182" mass="21518">MSEPNSLYLKVHIKPQQREAFLQEAPKAMAADSMWQHWWDSRSMYHKEPLNEIPGYRAPNHDAILQQFLQERSMAWVERYDAQEEQWTLVSLFFSENYTEILPMLNFFKRLEHYVTPESTGLALIYDYYWGSASIMAFMQYRQGRAELTDYVAFQQIPEAIGQAVNQEMDTIVEALQKEFGD</sequence>
<dbReference type="Proteomes" id="UP001597525">
    <property type="component" value="Unassembled WGS sequence"/>
</dbReference>
<proteinExistence type="predicted"/>
<name>A0ABW6BEU6_9SPHI</name>
<accession>A0ABW6BEU6</accession>
<protein>
    <submittedName>
        <fullName evidence="1">Uncharacterized protein</fullName>
    </submittedName>
</protein>
<evidence type="ECO:0000313" key="1">
    <source>
        <dbReference type="EMBL" id="MFD2966506.1"/>
    </source>
</evidence>
<keyword evidence="2" id="KW-1185">Reference proteome</keyword>
<dbReference type="RefSeq" id="WP_320184290.1">
    <property type="nucleotide sequence ID" value="NZ_CP138332.1"/>
</dbReference>
<evidence type="ECO:0000313" key="2">
    <source>
        <dbReference type="Proteomes" id="UP001597525"/>
    </source>
</evidence>
<organism evidence="1 2">
    <name type="scientific">Sphingobacterium bambusae</name>
    <dbReference type="NCBI Taxonomy" id="662858"/>
    <lineage>
        <taxon>Bacteria</taxon>
        <taxon>Pseudomonadati</taxon>
        <taxon>Bacteroidota</taxon>
        <taxon>Sphingobacteriia</taxon>
        <taxon>Sphingobacteriales</taxon>
        <taxon>Sphingobacteriaceae</taxon>
        <taxon>Sphingobacterium</taxon>
    </lineage>
</organism>
<comment type="caution">
    <text evidence="1">The sequence shown here is derived from an EMBL/GenBank/DDBJ whole genome shotgun (WGS) entry which is preliminary data.</text>
</comment>
<gene>
    <name evidence="1" type="ORF">ACFS7Y_03865</name>
</gene>